<dbReference type="Proteomes" id="UP000784294">
    <property type="component" value="Unassembled WGS sequence"/>
</dbReference>
<evidence type="ECO:0000313" key="2">
    <source>
        <dbReference type="Proteomes" id="UP000784294"/>
    </source>
</evidence>
<gene>
    <name evidence="1" type="ORF">PXEA_LOCUS34221</name>
</gene>
<organism evidence="1 2">
    <name type="scientific">Protopolystoma xenopodis</name>
    <dbReference type="NCBI Taxonomy" id="117903"/>
    <lineage>
        <taxon>Eukaryota</taxon>
        <taxon>Metazoa</taxon>
        <taxon>Spiralia</taxon>
        <taxon>Lophotrochozoa</taxon>
        <taxon>Platyhelminthes</taxon>
        <taxon>Monogenea</taxon>
        <taxon>Polyopisthocotylea</taxon>
        <taxon>Polystomatidea</taxon>
        <taxon>Polystomatidae</taxon>
        <taxon>Protopolystoma</taxon>
    </lineage>
</organism>
<protein>
    <submittedName>
        <fullName evidence="1">Uncharacterized protein</fullName>
    </submittedName>
</protein>
<proteinExistence type="predicted"/>
<comment type="caution">
    <text evidence="1">The sequence shown here is derived from an EMBL/GenBank/DDBJ whole genome shotgun (WGS) entry which is preliminary data.</text>
</comment>
<sequence>MTSLGLKRHRLTLLPFPAVRVLHTDLVYTPSPPTHLPPIGPQECVWKCSLVQSAIIAYKNSCHKPMTGGLDDLFIQCVKQKFIQNADPRTGIHVRADQLASTAHDIIGIRSRRHSRTLSDQAKTGVWRRRC</sequence>
<accession>A0A448XN66</accession>
<evidence type="ECO:0000313" key="1">
    <source>
        <dbReference type="EMBL" id="VEL40781.1"/>
    </source>
</evidence>
<name>A0A448XN66_9PLAT</name>
<dbReference type="AlphaFoldDB" id="A0A448XN66"/>
<dbReference type="EMBL" id="CAAALY010266432">
    <property type="protein sequence ID" value="VEL40781.1"/>
    <property type="molecule type" value="Genomic_DNA"/>
</dbReference>
<reference evidence="1" key="1">
    <citation type="submission" date="2018-11" db="EMBL/GenBank/DDBJ databases">
        <authorList>
            <consortium name="Pathogen Informatics"/>
        </authorList>
    </citation>
    <scope>NUCLEOTIDE SEQUENCE</scope>
</reference>
<keyword evidence="2" id="KW-1185">Reference proteome</keyword>